<dbReference type="KEGG" id="bfn:OI25_2530"/>
<dbReference type="Proteomes" id="UP000032614">
    <property type="component" value="Chromosome 1"/>
</dbReference>
<evidence type="ECO:0000313" key="1">
    <source>
        <dbReference type="EMBL" id="AJZ58466.1"/>
    </source>
</evidence>
<dbReference type="EMBL" id="CP010026">
    <property type="protein sequence ID" value="AJZ58466.1"/>
    <property type="molecule type" value="Genomic_DNA"/>
</dbReference>
<name>A0AAU8SWS3_9BURK</name>
<reference evidence="1 2" key="1">
    <citation type="journal article" date="2015" name="Genome Announc.">
        <title>Complete genome sequences for 59 burkholderia isolates, both pathogenic and near neighbor.</title>
        <authorList>
            <person name="Johnson S.L."/>
            <person name="Bishop-Lilly K.A."/>
            <person name="Ladner J.T."/>
            <person name="Daligault H.E."/>
            <person name="Davenport K.W."/>
            <person name="Jaissle J."/>
            <person name="Frey K.G."/>
            <person name="Koroleva G.I."/>
            <person name="Bruce D.C."/>
            <person name="Coyne S.R."/>
            <person name="Broomall S.M."/>
            <person name="Li P.E."/>
            <person name="Teshima H."/>
            <person name="Gibbons H.S."/>
            <person name="Palacios G.F."/>
            <person name="Rosenzweig C.N."/>
            <person name="Redden C.L."/>
            <person name="Xu Y."/>
            <person name="Minogue T.D."/>
            <person name="Chain P.S."/>
        </authorList>
    </citation>
    <scope>NUCLEOTIDE SEQUENCE [LARGE SCALE GENOMIC DNA]</scope>
    <source>
        <strain evidence="1 2">ATCC BAA-463</strain>
    </source>
</reference>
<organism evidence="1 2">
    <name type="scientific">Paraburkholderia fungorum</name>
    <dbReference type="NCBI Taxonomy" id="134537"/>
    <lineage>
        <taxon>Bacteria</taxon>
        <taxon>Pseudomonadati</taxon>
        <taxon>Pseudomonadota</taxon>
        <taxon>Betaproteobacteria</taxon>
        <taxon>Burkholderiales</taxon>
        <taxon>Burkholderiaceae</taxon>
        <taxon>Paraburkholderia</taxon>
    </lineage>
</organism>
<dbReference type="AlphaFoldDB" id="A0AAU8SWS3"/>
<accession>A0AAU8SWS3</accession>
<gene>
    <name evidence="1" type="ORF">OI25_2530</name>
</gene>
<proteinExistence type="predicted"/>
<sequence>MGVVQIVGHDVQAELGRFDSFSFWVLCFSVDARPDAIRRMGGRRYFLHSTGQKSRSPSKRRPISNFIFLQRCRDSGRIPRVGESWRNKALVTYVRGKHGLCQSQLLKFINGLFDAETEDKRSAQAFFRRVPVKFSSTIHGGTKKKKRPVRALFFAIFFTAPDVGTWLPRRLQALRRGCDTRAYACRFRSCRRCCRKAALAVRNRWSAWRSSTPCPTTCRP</sequence>
<protein>
    <submittedName>
        <fullName evidence="1">Uncharacterized protein</fullName>
    </submittedName>
</protein>
<evidence type="ECO:0000313" key="2">
    <source>
        <dbReference type="Proteomes" id="UP000032614"/>
    </source>
</evidence>